<name>A0ABD3BET3_9LAMI</name>
<dbReference type="Pfam" id="PF02458">
    <property type="entry name" value="Transferase"/>
    <property type="match status" value="1"/>
</dbReference>
<evidence type="ECO:0000313" key="2">
    <source>
        <dbReference type="Proteomes" id="UP001632038"/>
    </source>
</evidence>
<sequence length="92" mass="10414">MFLVSWAEMAQSKPLSQPPSFRRSLLLPRHPGVYHLSVDHMYIPVSALPPPPPQNHSQNDEVQSALSRIYYIKADQVYKLQSLANMGINCPN</sequence>
<protein>
    <submittedName>
        <fullName evidence="1">Uncharacterized protein</fullName>
    </submittedName>
</protein>
<dbReference type="AlphaFoldDB" id="A0ABD3BET3"/>
<gene>
    <name evidence="1" type="ORF">CASFOL_040081</name>
</gene>
<reference evidence="2" key="1">
    <citation type="journal article" date="2024" name="IScience">
        <title>Strigolactones Initiate the Formation of Haustorium-like Structures in Castilleja.</title>
        <authorList>
            <person name="Buerger M."/>
            <person name="Peterson D."/>
            <person name="Chory J."/>
        </authorList>
    </citation>
    <scope>NUCLEOTIDE SEQUENCE [LARGE SCALE GENOMIC DNA]</scope>
</reference>
<proteinExistence type="predicted"/>
<keyword evidence="2" id="KW-1185">Reference proteome</keyword>
<accession>A0ABD3BET3</accession>
<dbReference type="EMBL" id="JAVIJP010000099">
    <property type="protein sequence ID" value="KAL3615787.1"/>
    <property type="molecule type" value="Genomic_DNA"/>
</dbReference>
<organism evidence="1 2">
    <name type="scientific">Castilleja foliolosa</name>
    <dbReference type="NCBI Taxonomy" id="1961234"/>
    <lineage>
        <taxon>Eukaryota</taxon>
        <taxon>Viridiplantae</taxon>
        <taxon>Streptophyta</taxon>
        <taxon>Embryophyta</taxon>
        <taxon>Tracheophyta</taxon>
        <taxon>Spermatophyta</taxon>
        <taxon>Magnoliopsida</taxon>
        <taxon>eudicotyledons</taxon>
        <taxon>Gunneridae</taxon>
        <taxon>Pentapetalae</taxon>
        <taxon>asterids</taxon>
        <taxon>lamiids</taxon>
        <taxon>Lamiales</taxon>
        <taxon>Orobanchaceae</taxon>
        <taxon>Pedicularideae</taxon>
        <taxon>Castillejinae</taxon>
        <taxon>Castilleja</taxon>
    </lineage>
</organism>
<evidence type="ECO:0000313" key="1">
    <source>
        <dbReference type="EMBL" id="KAL3615787.1"/>
    </source>
</evidence>
<comment type="caution">
    <text evidence="1">The sequence shown here is derived from an EMBL/GenBank/DDBJ whole genome shotgun (WGS) entry which is preliminary data.</text>
</comment>
<dbReference type="Proteomes" id="UP001632038">
    <property type="component" value="Unassembled WGS sequence"/>
</dbReference>